<dbReference type="GeneID" id="37271333"/>
<dbReference type="RefSeq" id="XP_025601354.1">
    <property type="nucleotide sequence ID" value="XM_025743789.1"/>
</dbReference>
<evidence type="ECO:0000313" key="1">
    <source>
        <dbReference type="EMBL" id="PWO01076.1"/>
    </source>
</evidence>
<gene>
    <name evidence="1" type="ORF">FA09DRAFT_335714</name>
</gene>
<protein>
    <submittedName>
        <fullName evidence="1">Uncharacterized protein</fullName>
    </submittedName>
</protein>
<dbReference type="EMBL" id="KZ819283">
    <property type="protein sequence ID" value="PWO01076.1"/>
    <property type="molecule type" value="Genomic_DNA"/>
</dbReference>
<reference evidence="1 2" key="1">
    <citation type="journal article" date="2018" name="Mol. Biol. Evol.">
        <title>Broad Genomic Sampling Reveals a Smut Pathogenic Ancestry of the Fungal Clade Ustilaginomycotina.</title>
        <authorList>
            <person name="Kijpornyongpan T."/>
            <person name="Mondo S.J."/>
            <person name="Barry K."/>
            <person name="Sandor L."/>
            <person name="Lee J."/>
            <person name="Lipzen A."/>
            <person name="Pangilinan J."/>
            <person name="LaButti K."/>
            <person name="Hainaut M."/>
            <person name="Henrissat B."/>
            <person name="Grigoriev I.V."/>
            <person name="Spatafora J.W."/>
            <person name="Aime M.C."/>
        </authorList>
    </citation>
    <scope>NUCLEOTIDE SEQUENCE [LARGE SCALE GENOMIC DNA]</scope>
    <source>
        <strain evidence="1 2">MCA 4186</strain>
    </source>
</reference>
<evidence type="ECO:0000313" key="2">
    <source>
        <dbReference type="Proteomes" id="UP000245946"/>
    </source>
</evidence>
<proteinExistence type="predicted"/>
<keyword evidence="2" id="KW-1185">Reference proteome</keyword>
<organism evidence="1 2">
    <name type="scientific">Tilletiopsis washingtonensis</name>
    <dbReference type="NCBI Taxonomy" id="58919"/>
    <lineage>
        <taxon>Eukaryota</taxon>
        <taxon>Fungi</taxon>
        <taxon>Dikarya</taxon>
        <taxon>Basidiomycota</taxon>
        <taxon>Ustilaginomycotina</taxon>
        <taxon>Exobasidiomycetes</taxon>
        <taxon>Entylomatales</taxon>
        <taxon>Entylomatales incertae sedis</taxon>
        <taxon>Tilletiopsis</taxon>
    </lineage>
</organism>
<accession>A0A316ZL10</accession>
<name>A0A316ZL10_9BASI</name>
<sequence length="158" mass="17571">MELHRDHLPIIRYEPVSGAWLRISAPALDTQLILPDGSVTTTLGLMMSKNLNWMAPATEAQFVNPDDLDANFYHFGRKLSLDELLKYCGVNAANLAGPSFDTKTVVSNMCIIFKDYENCMSSRQRLVWKAMCADAVREYRRANDRSTSSAASTSGTTS</sequence>
<dbReference type="Proteomes" id="UP000245946">
    <property type="component" value="Unassembled WGS sequence"/>
</dbReference>
<dbReference type="AlphaFoldDB" id="A0A316ZL10"/>